<accession>A0ACB8INB6</accession>
<proteinExistence type="predicted"/>
<protein>
    <submittedName>
        <fullName evidence="1">Uncharacterized protein</fullName>
    </submittedName>
</protein>
<dbReference type="EMBL" id="CM039177">
    <property type="protein sequence ID" value="KAH9698621.1"/>
    <property type="molecule type" value="Genomic_DNA"/>
</dbReference>
<gene>
    <name evidence="1" type="ORF">KPL71_024077</name>
</gene>
<evidence type="ECO:0000313" key="1">
    <source>
        <dbReference type="EMBL" id="KAH9698621.1"/>
    </source>
</evidence>
<reference evidence="2" key="1">
    <citation type="journal article" date="2023" name="Hortic. Res.">
        <title>A chromosome-level phased genome enabling allele-level studies in sweet orange: a case study on citrus Huanglongbing tolerance.</title>
        <authorList>
            <person name="Wu B."/>
            <person name="Yu Q."/>
            <person name="Deng Z."/>
            <person name="Duan Y."/>
            <person name="Luo F."/>
            <person name="Gmitter F. Jr."/>
        </authorList>
    </citation>
    <scope>NUCLEOTIDE SEQUENCE [LARGE SCALE GENOMIC DNA]</scope>
    <source>
        <strain evidence="2">cv. Valencia</strain>
    </source>
</reference>
<sequence>MAILNDSTFREGQSTTRPPFFDGNDYAYWKTRMRIYLQALDYEIWEVVCDGPFMPMFKGEVGDDIPKPSSQWSELEKRKMSLNSKAMNALFCALDKKEFHRVSSCESAQEIWNKLEVVYEGTNQVKESKISRYTRQYELFQMEQNENVYSMYTRFTDIVNTLGALGKTFSNSEKVKKIIRSLPKEWRPKRTAIEEAKDLNTLPLDDLIGSLISYEEDLAAEKGHEEKKKSIALKASKYESDGESEPDDEELAMLARRFRKFFKKTRERRNFINFKNHREKNEAITCYECKKPGHIRSECPLINKLKKKAMVATWDDSEEESSDEEGLQEVSNLALMAIGGDDDLNEGLKKKKNKWYLDSGCSRHMTGNYAWFSSFTKIENGGDVSFGDNSKGKILGIGNVSKVFSTLIENVCLVENLKHNLISISQLCDKGYKVIFDKFICVIENSCDGKTLFVGNRCGNVYIIDIECASTLDKCFSALHDDSWLWHRRLGHASMDLISKISKNDLVKGLPKIGFQKDKICEACQFGKQIKTSFKNKNHISTSKPLELLHIDLFRPSRYASLNGKYYAFVIVDDYSRYTWVLFLANKDDALDAFKVLYKKLQNEKGRDIICIRSDHGGEFENHAFENFCNNLGIEHQFSSPRTPQQNGVVERKNRSIQEMARTMLNENALPKYFWVEAVNTACYVLNRVLIRPHLNKTSYELWKDRKPNIGYFKVFGCKCFILNTKDNLVVEESMHVTFDESNPFSAEKGVANDDADGDLQEESSKEIQENAPQENQEDRQEEQTNTELEQQEGISQTLPKEWRYISSHPKDVISGDPSRGVTTRSSLKNTCEHNVFISQIEPKSFADAENDESWIMAMQEELNQFERNNVWELVPKPEHQSVIGTKWVFRNKMDESGVVVRNKARLVAQGYNQEEKIDFDETFAPVARLESIRILLAYACHKDFILYQMDVKSASLNGYIMEEIYVKQPPGFENEKFPNHVYKLLKALYGLKQAPRAWYDRLKNFLLENDFSMGKADTTLFVKHKNQNILIVQIYVDDIIFDSTNELLCKEFSSCMSKEFEMSMIGELKYFLGLQIKQSEEGIFINQAKYVKDLLKRFGIDDSKTKNTPMSTTTKLDKDEKGKEVDIKTYRESFNSYSLAVKRLSLHRYLFLSLFTPSPFQPLLRSRRRKSVPPRNPIPPREVSEFARIHFPTPSLAKRFEERFDGRKVLDSFFVDIDDFRKLVVCGRSIRDMLQPWESGIDFDDRVYPNLVRVFYSNMEISDTRPNRIVTQVGRVPIEFDDADLADLLGIPCEGLDIYTSRKALSFDSFSHTHGVRNICRRRDLSDEICLLPFRSQLLPLQVRILHSILQHIVTPRKGHSDEVMRLDVALLDSLLTNRPINLGYIIVRHMLSTPAVNHRLLPYGSIITKILQRFEVPLLDTGHMETRQIGPEAMTSIGFSRKNGVWIKTSNSKNRDTLIAPEDDRMLNDIYPPDQLPDFRLGAHPPPPRRRFVPRPPADSDSEERAMDADIPSSSEPPSAPEPSAIPEQPSAAMPPSAPVQPPASDVVQQLVTDVHQISERQQLILDWLDTISRDHQQLRSDFQTFQQLELIAGQRTLLRYFGYDPGSTSSPPP</sequence>
<evidence type="ECO:0000313" key="2">
    <source>
        <dbReference type="Proteomes" id="UP000829398"/>
    </source>
</evidence>
<comment type="caution">
    <text evidence="1">The sequence shown here is derived from an EMBL/GenBank/DDBJ whole genome shotgun (WGS) entry which is preliminary data.</text>
</comment>
<dbReference type="Proteomes" id="UP000829398">
    <property type="component" value="Chromosome 8"/>
</dbReference>
<organism evidence="1 2">
    <name type="scientific">Citrus sinensis</name>
    <name type="common">Sweet orange</name>
    <name type="synonym">Citrus aurantium var. sinensis</name>
    <dbReference type="NCBI Taxonomy" id="2711"/>
    <lineage>
        <taxon>Eukaryota</taxon>
        <taxon>Viridiplantae</taxon>
        <taxon>Streptophyta</taxon>
        <taxon>Embryophyta</taxon>
        <taxon>Tracheophyta</taxon>
        <taxon>Spermatophyta</taxon>
        <taxon>Magnoliopsida</taxon>
        <taxon>eudicotyledons</taxon>
        <taxon>Gunneridae</taxon>
        <taxon>Pentapetalae</taxon>
        <taxon>rosids</taxon>
        <taxon>malvids</taxon>
        <taxon>Sapindales</taxon>
        <taxon>Rutaceae</taxon>
        <taxon>Aurantioideae</taxon>
        <taxon>Citrus</taxon>
    </lineage>
</organism>
<keyword evidence="2" id="KW-1185">Reference proteome</keyword>
<name>A0ACB8INB6_CITSI</name>